<evidence type="ECO:0000256" key="3">
    <source>
        <dbReference type="ARBA" id="ARBA00022723"/>
    </source>
</evidence>
<dbReference type="HOGENOM" id="CLU_719103_0_0_7"/>
<dbReference type="EMBL" id="JH600067">
    <property type="protein sequence ID" value="EIG55786.1"/>
    <property type="molecule type" value="Genomic_DNA"/>
</dbReference>
<dbReference type="SUPFAM" id="SSF102114">
    <property type="entry name" value="Radical SAM enzymes"/>
    <property type="match status" value="1"/>
</dbReference>
<dbReference type="STRING" id="596152.DesU5LDRAFT_0064"/>
<dbReference type="PROSITE" id="PS51918">
    <property type="entry name" value="RADICAL_SAM"/>
    <property type="match status" value="1"/>
</dbReference>
<evidence type="ECO:0000313" key="7">
    <source>
        <dbReference type="EMBL" id="EIG55786.1"/>
    </source>
</evidence>
<keyword evidence="2" id="KW-0949">S-adenosyl-L-methionine</keyword>
<accession>I2Q7N0</accession>
<organism evidence="7">
    <name type="scientific">Desulfovibrio sp. U5L</name>
    <dbReference type="NCBI Taxonomy" id="596152"/>
    <lineage>
        <taxon>Bacteria</taxon>
        <taxon>Pseudomonadati</taxon>
        <taxon>Thermodesulfobacteriota</taxon>
        <taxon>Desulfovibrionia</taxon>
        <taxon>Desulfovibrionales</taxon>
        <taxon>Desulfovibrionaceae</taxon>
        <taxon>Desulfovibrio</taxon>
    </lineage>
</organism>
<dbReference type="GO" id="GO:0051536">
    <property type="term" value="F:iron-sulfur cluster binding"/>
    <property type="evidence" value="ECO:0007669"/>
    <property type="project" value="UniProtKB-KW"/>
</dbReference>
<dbReference type="GO" id="GO:0046872">
    <property type="term" value="F:metal ion binding"/>
    <property type="evidence" value="ECO:0007669"/>
    <property type="project" value="UniProtKB-KW"/>
</dbReference>
<dbReference type="CDD" id="cd01335">
    <property type="entry name" value="Radical_SAM"/>
    <property type="match status" value="1"/>
</dbReference>
<dbReference type="Pfam" id="PF04055">
    <property type="entry name" value="Radical_SAM"/>
    <property type="match status" value="1"/>
</dbReference>
<feature type="domain" description="Radical SAM core" evidence="6">
    <location>
        <begin position="1"/>
        <end position="228"/>
    </location>
</feature>
<dbReference type="InterPro" id="IPR050377">
    <property type="entry name" value="Radical_SAM_PqqE_MftC-like"/>
</dbReference>
<dbReference type="AlphaFoldDB" id="I2Q7N0"/>
<dbReference type="Gene3D" id="3.20.20.70">
    <property type="entry name" value="Aldolase class I"/>
    <property type="match status" value="1"/>
</dbReference>
<reference evidence="7" key="1">
    <citation type="submission" date="2011-11" db="EMBL/GenBank/DDBJ databases">
        <title>Improved High-Quality Draft sequence of Desulfovibrio sp. U5L.</title>
        <authorList>
            <consortium name="US DOE Joint Genome Institute"/>
            <person name="Lucas S."/>
            <person name="Han J."/>
            <person name="Lapidus A."/>
            <person name="Cheng J.-F."/>
            <person name="Goodwin L."/>
            <person name="Pitluck S."/>
            <person name="Peters L."/>
            <person name="Ovchinnikova G."/>
            <person name="Held B."/>
            <person name="Detter J.C."/>
            <person name="Han C."/>
            <person name="Tapia R."/>
            <person name="Land M."/>
            <person name="Hauser L."/>
            <person name="Kyrpides N."/>
            <person name="Ivanova N."/>
            <person name="Pagani I."/>
            <person name="Gabster J."/>
            <person name="Walker C."/>
            <person name="Stolyar S."/>
            <person name="Stahl D."/>
            <person name="Arkin A."/>
            <person name="Dehal P."/>
            <person name="Hazen T."/>
            <person name="Woyke T."/>
        </authorList>
    </citation>
    <scope>NUCLEOTIDE SEQUENCE [LARGE SCALE GENOMIC DNA]</scope>
    <source>
        <strain evidence="7">U5L</strain>
    </source>
</reference>
<evidence type="ECO:0000256" key="1">
    <source>
        <dbReference type="ARBA" id="ARBA00001966"/>
    </source>
</evidence>
<dbReference type="OrthoDB" id="9782387at2"/>
<evidence type="ECO:0000259" key="6">
    <source>
        <dbReference type="PROSITE" id="PS51918"/>
    </source>
</evidence>
<dbReference type="eggNOG" id="COG0535">
    <property type="taxonomic scope" value="Bacteria"/>
</dbReference>
<comment type="cofactor">
    <cofactor evidence="1">
        <name>[4Fe-4S] cluster</name>
        <dbReference type="ChEBI" id="CHEBI:49883"/>
    </cofactor>
</comment>
<evidence type="ECO:0000256" key="2">
    <source>
        <dbReference type="ARBA" id="ARBA00022691"/>
    </source>
</evidence>
<keyword evidence="4" id="KW-0408">Iron</keyword>
<dbReference type="InterPro" id="IPR058240">
    <property type="entry name" value="rSAM_sf"/>
</dbReference>
<gene>
    <name evidence="7" type="ORF">DesU5LDRAFT_0064</name>
</gene>
<dbReference type="GO" id="GO:0003824">
    <property type="term" value="F:catalytic activity"/>
    <property type="evidence" value="ECO:0007669"/>
    <property type="project" value="InterPro"/>
</dbReference>
<proteinExistence type="predicted"/>
<dbReference type="InterPro" id="IPR013785">
    <property type="entry name" value="Aldolase_TIM"/>
</dbReference>
<dbReference type="InterPro" id="IPR007197">
    <property type="entry name" value="rSAM"/>
</dbReference>
<evidence type="ECO:0000256" key="5">
    <source>
        <dbReference type="ARBA" id="ARBA00023014"/>
    </source>
</evidence>
<dbReference type="PANTHER" id="PTHR11228:SF7">
    <property type="entry name" value="PQQA PEPTIDE CYCLASE"/>
    <property type="match status" value="1"/>
</dbReference>
<protein>
    <submittedName>
        <fullName evidence="7">Putative Fe-S oxidoreductase</fullName>
    </submittedName>
</protein>
<keyword evidence="5" id="KW-0411">Iron-sulfur</keyword>
<dbReference type="SFLD" id="SFLDS00029">
    <property type="entry name" value="Radical_SAM"/>
    <property type="match status" value="1"/>
</dbReference>
<dbReference type="PANTHER" id="PTHR11228">
    <property type="entry name" value="RADICAL SAM DOMAIN PROTEIN"/>
    <property type="match status" value="1"/>
</dbReference>
<keyword evidence="3" id="KW-0479">Metal-binding</keyword>
<evidence type="ECO:0000256" key="4">
    <source>
        <dbReference type="ARBA" id="ARBA00023004"/>
    </source>
</evidence>
<name>I2Q7N0_9BACT</name>
<dbReference type="SFLD" id="SFLDG01067">
    <property type="entry name" value="SPASM/twitch_domain_containing"/>
    <property type="match status" value="1"/>
</dbReference>
<sequence length="384" mass="42414">MPDALPLTERGVLWLGQTCNLRCHFCYFQNRVKDANHPDHPFMSLDKAKAICSGLRDHYGNTAVDLQGGEPTIYPAILELVAHCRAIGLVPTLITNALVLQSRERCQALLEAGLGDLLISVHGLGAVYDTAVGVPGASEKQLRAIENCRELGIPMRLNTVLAKSVLPQLADVVRLARKVGASVVNFIAFNPFEDQQTAGRRPSDVPRYAAVAGPLQAALDLCRETGIEANVRYLPFCVLPEPYREHFYNFQQLPYDEHEWDYASWSWTAQNPQRRRDGDLTPFVSLREANKKARMFREVAGYRTDPAISREDAYRHSAWIRAREHCGYRHAPACADCAVTAICDGFHGDYASLFGVAEATAVPGQAVDDPCHFIRRQGAATAGG</sequence>